<feature type="domain" description="Laminin EGF-like" evidence="15">
    <location>
        <begin position="728"/>
        <end position="777"/>
    </location>
</feature>
<feature type="disulfide bond" evidence="12">
    <location>
        <begin position="703"/>
        <end position="712"/>
    </location>
</feature>
<evidence type="ECO:0000259" key="16">
    <source>
        <dbReference type="PROSITE" id="PS51116"/>
    </source>
</evidence>
<dbReference type="CDD" id="cd00055">
    <property type="entry name" value="EGF_Lam"/>
    <property type="match status" value="11"/>
</dbReference>
<dbReference type="Pfam" id="PF00055">
    <property type="entry name" value="Laminin_N"/>
    <property type="match status" value="1"/>
</dbReference>
<feature type="domain" description="Laminin EGF-like" evidence="15">
    <location>
        <begin position="323"/>
        <end position="374"/>
    </location>
</feature>
<dbReference type="InterPro" id="IPR050440">
    <property type="entry name" value="Laminin/Netrin_ECM"/>
</dbReference>
<dbReference type="Proteomes" id="UP000694380">
    <property type="component" value="Unplaced"/>
</dbReference>
<dbReference type="InterPro" id="IPR056558">
    <property type="entry name" value="LAMB1-4_helical"/>
</dbReference>
<proteinExistence type="predicted"/>
<dbReference type="FunFam" id="2.10.25.10:FF:000011">
    <property type="entry name" value="Cadherin EGF LAG seven-pass G-type receptor"/>
    <property type="match status" value="1"/>
</dbReference>
<evidence type="ECO:0000313" key="19">
    <source>
        <dbReference type="Proteomes" id="UP000694380"/>
    </source>
</evidence>
<evidence type="ECO:0000259" key="17">
    <source>
        <dbReference type="PROSITE" id="PS51117"/>
    </source>
</evidence>
<feature type="disulfide bond" evidence="12">
    <location>
        <begin position="639"/>
        <end position="656"/>
    </location>
</feature>
<evidence type="ECO:0000256" key="14">
    <source>
        <dbReference type="SAM" id="MobiDB-lite"/>
    </source>
</evidence>
<dbReference type="GO" id="GO:0070831">
    <property type="term" value="P:basement membrane assembly"/>
    <property type="evidence" value="ECO:0007669"/>
    <property type="project" value="TreeGrafter"/>
</dbReference>
<keyword evidence="10" id="KW-0325">Glycoprotein</keyword>
<evidence type="ECO:0000256" key="6">
    <source>
        <dbReference type="ARBA" id="ARBA00022869"/>
    </source>
</evidence>
<feature type="disulfide bond" evidence="12">
    <location>
        <begin position="346"/>
        <end position="355"/>
    </location>
</feature>
<feature type="domain" description="Laminin EGF-like" evidence="15">
    <location>
        <begin position="949"/>
        <end position="991"/>
    </location>
</feature>
<feature type="coiled-coil region" evidence="13">
    <location>
        <begin position="1395"/>
        <end position="1422"/>
    </location>
</feature>
<dbReference type="InterPro" id="IPR056863">
    <property type="entry name" value="LMN_ATRN_NET-like_EGF"/>
</dbReference>
<feature type="disulfide bond" evidence="12">
    <location>
        <begin position="747"/>
        <end position="756"/>
    </location>
</feature>
<dbReference type="GO" id="GO:0009888">
    <property type="term" value="P:tissue development"/>
    <property type="evidence" value="ECO:0007669"/>
    <property type="project" value="TreeGrafter"/>
</dbReference>
<feature type="disulfide bond" evidence="12">
    <location>
        <begin position="861"/>
        <end position="870"/>
    </location>
</feature>
<dbReference type="PROSITE" id="PS00022">
    <property type="entry name" value="EGF_1"/>
    <property type="match status" value="2"/>
</dbReference>
<feature type="domain" description="Laminin EGF-like" evidence="15">
    <location>
        <begin position="778"/>
        <end position="836"/>
    </location>
</feature>
<evidence type="ECO:0000256" key="3">
    <source>
        <dbReference type="ARBA" id="ARBA00022530"/>
    </source>
</evidence>
<dbReference type="InterPro" id="IPR008211">
    <property type="entry name" value="Laminin_N"/>
</dbReference>
<feature type="domain" description="Laminin EGF-like" evidence="15">
    <location>
        <begin position="688"/>
        <end position="727"/>
    </location>
</feature>
<evidence type="ECO:0000256" key="8">
    <source>
        <dbReference type="ARBA" id="ARBA00023054"/>
    </source>
</evidence>
<evidence type="ECO:0000256" key="2">
    <source>
        <dbReference type="ARBA" id="ARBA00022525"/>
    </source>
</evidence>
<evidence type="ECO:0000259" key="15">
    <source>
        <dbReference type="PROSITE" id="PS50027"/>
    </source>
</evidence>
<dbReference type="FunFam" id="2.10.25.10:FF:000138">
    <property type="entry name" value="Laminin subunit beta 1"/>
    <property type="match status" value="1"/>
</dbReference>
<dbReference type="InterPro" id="IPR000742">
    <property type="entry name" value="EGF"/>
</dbReference>
<dbReference type="GO" id="GO:0043256">
    <property type="term" value="C:laminin complex"/>
    <property type="evidence" value="ECO:0007669"/>
    <property type="project" value="TreeGrafter"/>
</dbReference>
<dbReference type="SMART" id="SM00136">
    <property type="entry name" value="LamNT"/>
    <property type="match status" value="1"/>
</dbReference>
<dbReference type="FunFam" id="2.10.25.10:FF:000065">
    <property type="entry name" value="Laminin subunit beta 1"/>
    <property type="match status" value="1"/>
</dbReference>
<dbReference type="Gene3D" id="2.10.25.10">
    <property type="entry name" value="Laminin"/>
    <property type="match status" value="9"/>
</dbReference>
<dbReference type="CDD" id="cd22295">
    <property type="entry name" value="cc_LAMB_C"/>
    <property type="match status" value="1"/>
</dbReference>
<dbReference type="InterPro" id="IPR013015">
    <property type="entry name" value="Laminin_IV_B"/>
</dbReference>
<evidence type="ECO:0000256" key="12">
    <source>
        <dbReference type="PROSITE-ProRule" id="PRU00460"/>
    </source>
</evidence>
<keyword evidence="11 12" id="KW-0424">Laminin EGF-like domain</keyword>
<name>A0A8C3FMS1_CHRPI</name>
<evidence type="ECO:0000256" key="7">
    <source>
        <dbReference type="ARBA" id="ARBA00022889"/>
    </source>
</evidence>
<dbReference type="FunFam" id="2.10.25.10:FF:000209">
    <property type="entry name" value="Laminin subunit alpha 5"/>
    <property type="match status" value="1"/>
</dbReference>
<dbReference type="SUPFAM" id="SSF57196">
    <property type="entry name" value="EGF/Laminin"/>
    <property type="match status" value="11"/>
</dbReference>
<feature type="disulfide bond" evidence="12">
    <location>
        <begin position="292"/>
        <end position="301"/>
    </location>
</feature>
<dbReference type="SMART" id="SM00180">
    <property type="entry name" value="EGF_Lam"/>
    <property type="match status" value="11"/>
</dbReference>
<keyword evidence="5" id="KW-0677">Repeat</keyword>
<dbReference type="FunFam" id="2.10.25.10:FF:000130">
    <property type="entry name" value="Laminin subunit beta 1"/>
    <property type="match status" value="1"/>
</dbReference>
<dbReference type="PANTHER" id="PTHR10574">
    <property type="entry name" value="NETRIN/LAMININ-RELATED"/>
    <property type="match status" value="1"/>
</dbReference>
<evidence type="ECO:0000256" key="13">
    <source>
        <dbReference type="SAM" id="Coils"/>
    </source>
</evidence>
<dbReference type="SMART" id="SM00181">
    <property type="entry name" value="EGF"/>
    <property type="match status" value="6"/>
</dbReference>
<evidence type="ECO:0000256" key="11">
    <source>
        <dbReference type="ARBA" id="ARBA00023292"/>
    </source>
</evidence>
<feature type="region of interest" description="Disordered" evidence="14">
    <location>
        <begin position="1066"/>
        <end position="1103"/>
    </location>
</feature>
<feature type="compositionally biased region" description="Polar residues" evidence="14">
    <location>
        <begin position="1089"/>
        <end position="1098"/>
    </location>
</feature>
<reference evidence="18" key="2">
    <citation type="submission" date="2025-09" db="UniProtKB">
        <authorList>
            <consortium name="Ensembl"/>
        </authorList>
    </citation>
    <scope>IDENTIFICATION</scope>
</reference>
<dbReference type="PROSITE" id="PS51117">
    <property type="entry name" value="LAMININ_NTER"/>
    <property type="match status" value="1"/>
</dbReference>
<feature type="domain" description="Laminin IV type B" evidence="16">
    <location>
        <begin position="414"/>
        <end position="631"/>
    </location>
</feature>
<dbReference type="FunFam" id="2.170.300.10:FF:000004">
    <property type="entry name" value="Laminin subunit beta 1"/>
    <property type="match status" value="1"/>
</dbReference>
<protein>
    <recommendedName>
        <fullName evidence="20">Laminin subunit beta 2</fullName>
    </recommendedName>
</protein>
<dbReference type="PROSITE" id="PS51116">
    <property type="entry name" value="LAMININ_IVB"/>
    <property type="match status" value="1"/>
</dbReference>
<dbReference type="Pfam" id="PF24973">
    <property type="entry name" value="EGF_LMN_ATRN"/>
    <property type="match status" value="2"/>
</dbReference>
<dbReference type="InterPro" id="IPR002049">
    <property type="entry name" value="LE_dom"/>
</dbReference>
<evidence type="ECO:0000256" key="10">
    <source>
        <dbReference type="ARBA" id="ARBA00023180"/>
    </source>
</evidence>
<comment type="caution">
    <text evidence="12">Lacks conserved residue(s) required for the propagation of feature annotation.</text>
</comment>
<feature type="disulfide bond" evidence="12">
    <location>
        <begin position="670"/>
        <end position="684"/>
    </location>
</feature>
<dbReference type="OMA" id="QSCRCDP"/>
<dbReference type="GO" id="GO:0009887">
    <property type="term" value="P:animal organ morphogenesis"/>
    <property type="evidence" value="ECO:0007669"/>
    <property type="project" value="TreeGrafter"/>
</dbReference>
<keyword evidence="6" id="KW-0084">Basement membrane</keyword>
<dbReference type="GO" id="GO:0016477">
    <property type="term" value="P:cell migration"/>
    <property type="evidence" value="ECO:0007669"/>
    <property type="project" value="TreeGrafter"/>
</dbReference>
<feature type="domain" description="Laminin EGF-like" evidence="15">
    <location>
        <begin position="262"/>
        <end position="321"/>
    </location>
</feature>
<sequence length="1426" mass="154960">MLGTFRPAAMLIERSADFGRTWKVYRYFAYNCSQLFPGVAVQASGRVDEVLCEQRYSEIEPSSHGEVIFKVLDPSIPVEDPYSPAIQDLLRVTNLRVNLTRLHTLGDNLLDSRREIQEKYYYALYELVLRGSCFCYGHASECAPAPGVPAGVEGMIHGRCICRHHTAGLNCERCEDFYQDLPWHPAGGSDPHACRGCNCNQHSRRCHFDMAVYLATGNTSGGVCDDCQHNTMGRSCQLCKPFYYHNPRADIRASTACVRESCDCDPVGSLDGGVCDSHTDVALGMIAGQCRCKEHVQGVRCDSCKEAFYGLSHTDPQGCQRECGCDPRGIIAGSPPCDHISGDCYCKRFVSGRYCSQCLPEFWGLSNDMAGCRPCACDFGGTYSNRCSMEDGQCPCRPHLIGRQCDQVQPGYFCAPLDYYSYEAEHATGHPDVEVVSREHAGHMITWTGPGFARVRDGAGLSFHIDNIPYPMEYDILIRYEPEVCGAWRGAGHQAAPGAPCHSPHCSPHRPTHTARPAAPRYALLPRPFCFEPSNHLLPAPHIPGLAQPAAPQPMPHRQGPTFALMLLPSQLVLLPRVLELPAFHGRDPAAEQHREELERYQCQEAFRMATMPALAEMCARLLCSISALLHDGALACQCDPQGSTSSECQPVGGQCPCKPHVIGRRCDQCAPGTYGFGPSGCACSPEGSVSELCDPVSGQCRCQHGAMGRRCDQCLPGQWGFPACRPCHCNGHSEECDTHNGACQQCRDATTGRHCERCLEGYYGDPVLGSGQQCRPCPCPGYPGTRHYHGNSCHADKETNQIVCLCAPGYTGPRCDRCSPGYFGAPEQEGGGCRPCQCNNNIDPSDPEACDPRSGQCLRCLHHTDGPRCAECRPGYHGNALQRSCRRERGWGGQPVRGDGGEPGGGGVRAMGGSLRWAGCFARPLLSPLPPRERRGALGVCGQAPAMGAAGEGLQCERLSGRCACRPGFTGQRCDRCLRGFHDNFPRCDRCPPCFAQWDLALARLHGRLRQLQEQARALQEGGPGPELSDSRLEDLESKLRRTERLVGDGSSQGAPLLRQLSRRLDDTSPHGSPSLPCPAPRWGSHVSLATQGQSSPRPGLMPCSCALAESYRSIQSSSENSRQAAQRASASVQGPASPVGQAQRTQQAVEGLLRDTGDRMQWQAQGSALLPWGRLALRLTPCHALSALQICGAQGDQGCEQAPCGGASCQDDSGQRRCGGPGCRGALPVSTQALPGTSLAQSAVRPFQVQEMQELARGARRRAQETLDGSQAARGHMEEATARLREFIQKIKGFLAEEGADPESIELVARQVLNISLPSSPSRIRHLLQEIQDSIQQLDGVDAVLNSTAHGLAAARELLTRAGQVLRPWRGAHRCLRLSAELERRFEAGEEVLEAKATQLQALERRVSGLLEEIREKANAYATC</sequence>
<feature type="disulfide bond" evidence="12">
    <location>
        <begin position="162"/>
        <end position="171"/>
    </location>
</feature>
<keyword evidence="8 13" id="KW-0175">Coiled coil</keyword>
<dbReference type="Pfam" id="PF23219">
    <property type="entry name" value="LAMB1"/>
    <property type="match status" value="1"/>
</dbReference>
<evidence type="ECO:0000256" key="9">
    <source>
        <dbReference type="ARBA" id="ARBA00023157"/>
    </source>
</evidence>
<feature type="disulfide bond" evidence="12">
    <location>
        <begin position="358"/>
        <end position="372"/>
    </location>
</feature>
<feature type="disulfide bond" evidence="12">
    <location>
        <begin position="658"/>
        <end position="667"/>
    </location>
</feature>
<dbReference type="PANTHER" id="PTHR10574:SF197">
    <property type="entry name" value="LAMININ SUBUNIT BETA-1 ISOFORM X1"/>
    <property type="match status" value="1"/>
</dbReference>
<dbReference type="GO" id="GO:0007411">
    <property type="term" value="P:axon guidance"/>
    <property type="evidence" value="ECO:0007669"/>
    <property type="project" value="TreeGrafter"/>
</dbReference>
<dbReference type="PROSITE" id="PS01248">
    <property type="entry name" value="EGF_LAM_1"/>
    <property type="match status" value="5"/>
</dbReference>
<evidence type="ECO:0000256" key="4">
    <source>
        <dbReference type="ARBA" id="ARBA00022729"/>
    </source>
</evidence>
<keyword evidence="9 12" id="KW-1015">Disulfide bond</keyword>
<feature type="domain" description="Laminin N-terminal" evidence="17">
    <location>
        <begin position="1"/>
        <end position="132"/>
    </location>
</feature>
<feature type="disulfide bond" evidence="12">
    <location>
        <begin position="637"/>
        <end position="649"/>
    </location>
</feature>
<keyword evidence="2" id="KW-0964">Secreted</keyword>
<keyword evidence="3" id="KW-0272">Extracellular matrix</keyword>
<feature type="disulfide bond" evidence="12">
    <location>
        <begin position="966"/>
        <end position="975"/>
    </location>
</feature>
<dbReference type="Pfam" id="PF00053">
    <property type="entry name" value="EGF_laminin"/>
    <property type="match status" value="9"/>
</dbReference>
<feature type="domain" description="Laminin EGF-like" evidence="15">
    <location>
        <begin position="837"/>
        <end position="888"/>
    </location>
</feature>
<keyword evidence="19" id="KW-1185">Reference proteome</keyword>
<dbReference type="PRINTS" id="PR00011">
    <property type="entry name" value="EGFLAMININ"/>
</dbReference>
<evidence type="ECO:0000256" key="5">
    <source>
        <dbReference type="ARBA" id="ARBA00022737"/>
    </source>
</evidence>
<dbReference type="FunFam" id="2.10.25.10:FF:000280">
    <property type="entry name" value="Laminin subunit beta 4"/>
    <property type="match status" value="1"/>
</dbReference>
<accession>A0A8C3FMS1</accession>
<dbReference type="GeneTree" id="ENSGT00940000156060"/>
<feature type="disulfide bond" evidence="12">
    <location>
        <begin position="807"/>
        <end position="816"/>
    </location>
</feature>
<dbReference type="Pfam" id="PF21199">
    <property type="entry name" value="LAMININ_IV_B"/>
    <property type="match status" value="1"/>
</dbReference>
<organism evidence="18 19">
    <name type="scientific">Chrysemys picta bellii</name>
    <name type="common">Western painted turtle</name>
    <name type="synonym">Emys bellii</name>
    <dbReference type="NCBI Taxonomy" id="8478"/>
    <lineage>
        <taxon>Eukaryota</taxon>
        <taxon>Metazoa</taxon>
        <taxon>Chordata</taxon>
        <taxon>Craniata</taxon>
        <taxon>Vertebrata</taxon>
        <taxon>Euteleostomi</taxon>
        <taxon>Archelosauria</taxon>
        <taxon>Testudinata</taxon>
        <taxon>Testudines</taxon>
        <taxon>Cryptodira</taxon>
        <taxon>Durocryptodira</taxon>
        <taxon>Testudinoidea</taxon>
        <taxon>Emydidae</taxon>
        <taxon>Chrysemys</taxon>
    </lineage>
</organism>
<dbReference type="Gene3D" id="2.60.120.260">
    <property type="entry name" value="Galactose-binding domain-like"/>
    <property type="match status" value="1"/>
</dbReference>
<comment type="subcellular location">
    <subcellularLocation>
        <location evidence="1">Secreted</location>
        <location evidence="1">Extracellular space</location>
        <location evidence="1">Extracellular matrix</location>
        <location evidence="1">Basement membrane</location>
    </subcellularLocation>
</comment>
<dbReference type="FunFam" id="2.10.25.10:FF:000135">
    <property type="entry name" value="Laminin subunit beta 4"/>
    <property type="match status" value="1"/>
</dbReference>
<evidence type="ECO:0000256" key="1">
    <source>
        <dbReference type="ARBA" id="ARBA00004302"/>
    </source>
</evidence>
<dbReference type="Gene3D" id="2.170.300.10">
    <property type="entry name" value="Tie2 ligand-binding domain superfamily"/>
    <property type="match status" value="1"/>
</dbReference>
<dbReference type="PROSITE" id="PS50027">
    <property type="entry name" value="EGF_LAM_2"/>
    <property type="match status" value="9"/>
</dbReference>
<feature type="compositionally biased region" description="Low complexity" evidence="14">
    <location>
        <begin position="1118"/>
        <end position="1135"/>
    </location>
</feature>
<dbReference type="GO" id="GO:0034446">
    <property type="term" value="P:substrate adhesion-dependent cell spreading"/>
    <property type="evidence" value="ECO:0007669"/>
    <property type="project" value="TreeGrafter"/>
</dbReference>
<dbReference type="Ensembl" id="ENSCPBT00000013727.1">
    <property type="protein sequence ID" value="ENSCPBP00000011460.1"/>
    <property type="gene ID" value="ENSCPBG00000008727.1"/>
</dbReference>
<feature type="domain" description="Laminin EGF-like" evidence="15">
    <location>
        <begin position="133"/>
        <end position="196"/>
    </location>
</feature>
<dbReference type="FunFam" id="2.10.25.10:FF:000084">
    <property type="entry name" value="Laminin subunit alpha 3"/>
    <property type="match status" value="1"/>
</dbReference>
<keyword evidence="7" id="KW-0130">Cell adhesion</keyword>
<keyword evidence="4" id="KW-0732">Signal</keyword>
<evidence type="ECO:0008006" key="20">
    <source>
        <dbReference type="Google" id="ProtNLM"/>
    </source>
</evidence>
<reference evidence="18" key="1">
    <citation type="submission" date="2025-08" db="UniProtKB">
        <authorList>
            <consortium name="Ensembl"/>
        </authorList>
    </citation>
    <scope>IDENTIFICATION</scope>
</reference>
<feature type="region of interest" description="Disordered" evidence="14">
    <location>
        <begin position="1118"/>
        <end position="1150"/>
    </location>
</feature>
<dbReference type="FunFam" id="2.170.300.10:FF:000001">
    <property type="entry name" value="Laminin subunit beta-1"/>
    <property type="match status" value="1"/>
</dbReference>
<evidence type="ECO:0000313" key="18">
    <source>
        <dbReference type="Ensembl" id="ENSCPBP00000011460.1"/>
    </source>
</evidence>
<feature type="domain" description="Laminin EGF-like" evidence="15">
    <location>
        <begin position="637"/>
        <end position="686"/>
    </location>
</feature>